<dbReference type="InterPro" id="IPR055170">
    <property type="entry name" value="GFO_IDH_MocA-like_dom"/>
</dbReference>
<evidence type="ECO:0000313" key="5">
    <source>
        <dbReference type="EMBL" id="ATC63866.1"/>
    </source>
</evidence>
<gene>
    <name evidence="5" type="ORF">CMV30_07850</name>
</gene>
<dbReference type="AlphaFoldDB" id="A0A290QCA2"/>
<evidence type="ECO:0000313" key="6">
    <source>
        <dbReference type="Proteomes" id="UP000217265"/>
    </source>
</evidence>
<dbReference type="PANTHER" id="PTHR22604">
    <property type="entry name" value="OXIDOREDUCTASES"/>
    <property type="match status" value="1"/>
</dbReference>
<dbReference type="InterPro" id="IPR000683">
    <property type="entry name" value="Gfo/Idh/MocA-like_OxRdtase_N"/>
</dbReference>
<dbReference type="OrthoDB" id="9783105at2"/>
<name>A0A290QCA2_9BACT</name>
<evidence type="ECO:0000259" key="4">
    <source>
        <dbReference type="Pfam" id="PF22725"/>
    </source>
</evidence>
<protein>
    <submittedName>
        <fullName evidence="5">Oxidoreductase</fullName>
    </submittedName>
</protein>
<comment type="similarity">
    <text evidence="1">Belongs to the Gfo/Idh/MocA family.</text>
</comment>
<evidence type="ECO:0000259" key="3">
    <source>
        <dbReference type="Pfam" id="PF01408"/>
    </source>
</evidence>
<dbReference type="GO" id="GO:0000166">
    <property type="term" value="F:nucleotide binding"/>
    <property type="evidence" value="ECO:0007669"/>
    <property type="project" value="InterPro"/>
</dbReference>
<dbReference type="Pfam" id="PF22725">
    <property type="entry name" value="GFO_IDH_MocA_C3"/>
    <property type="match status" value="1"/>
</dbReference>
<dbReference type="InterPro" id="IPR036291">
    <property type="entry name" value="NAD(P)-bd_dom_sf"/>
</dbReference>
<evidence type="ECO:0000256" key="2">
    <source>
        <dbReference type="ARBA" id="ARBA00023002"/>
    </source>
</evidence>
<reference evidence="5 6" key="1">
    <citation type="submission" date="2017-09" db="EMBL/GenBank/DDBJ databases">
        <title>Complete genome sequence of Verrucomicrobial strain HZ-65, isolated from freshwater.</title>
        <authorList>
            <person name="Choi A."/>
        </authorList>
    </citation>
    <scope>NUCLEOTIDE SEQUENCE [LARGE SCALE GENOMIC DNA]</scope>
    <source>
        <strain evidence="5 6">HZ-65</strain>
    </source>
</reference>
<dbReference type="Gene3D" id="3.40.50.720">
    <property type="entry name" value="NAD(P)-binding Rossmann-like Domain"/>
    <property type="match status" value="1"/>
</dbReference>
<feature type="domain" description="GFO/IDH/MocA-like oxidoreductase" evidence="4">
    <location>
        <begin position="135"/>
        <end position="258"/>
    </location>
</feature>
<dbReference type="InterPro" id="IPR050984">
    <property type="entry name" value="Gfo/Idh/MocA_domain"/>
</dbReference>
<dbReference type="Pfam" id="PF01408">
    <property type="entry name" value="GFO_IDH_MocA"/>
    <property type="match status" value="1"/>
</dbReference>
<evidence type="ECO:0000256" key="1">
    <source>
        <dbReference type="ARBA" id="ARBA00010928"/>
    </source>
</evidence>
<dbReference type="SUPFAM" id="SSF55347">
    <property type="entry name" value="Glyceraldehyde-3-phosphate dehydrogenase-like, C-terminal domain"/>
    <property type="match status" value="1"/>
</dbReference>
<dbReference type="SUPFAM" id="SSF51735">
    <property type="entry name" value="NAD(P)-binding Rossmann-fold domains"/>
    <property type="match status" value="1"/>
</dbReference>
<accession>A0A290QCA2</accession>
<keyword evidence="2" id="KW-0560">Oxidoreductase</keyword>
<feature type="domain" description="Gfo/Idh/MocA-like oxidoreductase N-terminal" evidence="3">
    <location>
        <begin position="6"/>
        <end position="125"/>
    </location>
</feature>
<dbReference type="EMBL" id="CP023344">
    <property type="protein sequence ID" value="ATC63866.1"/>
    <property type="molecule type" value="Genomic_DNA"/>
</dbReference>
<dbReference type="PANTHER" id="PTHR22604:SF105">
    <property type="entry name" value="TRANS-1,2-DIHYDROBENZENE-1,2-DIOL DEHYDROGENASE"/>
    <property type="match status" value="1"/>
</dbReference>
<dbReference type="KEGG" id="vbh:CMV30_07850"/>
<sequence>MSNTRLNWGIISTGRIASEFAVDVAKSEFSRVVAVGSRTQSSAGKFAAAHGGAMRAHGSYEALLADAEVEAVYIGTPHPQHLEWALRAVAAGKHVLCEKPLGMNKSETVRMVSAARAKGVLFMEAFMYRCAPQTAKVVEIIRSGVLGKIGMVQAAFGFWKPFDAAGRQFSKELGGGGILDVGCYPVSFSRLIAGAADGKLFADPVEFHGLGQVHPQTGIDVYAGAVAKFANGTVAVLSTGVGLRQEVGVRIYGTGGWLHVPAPWHPARHGGQTSLWLHKQGVEQPEEIAVKSPLPLYAVEADVFAKAVAAGLKEVPEMSLDDTLGNQATLDRWLADVGVTY</sequence>
<organism evidence="5 6">
    <name type="scientific">Nibricoccus aquaticus</name>
    <dbReference type="NCBI Taxonomy" id="2576891"/>
    <lineage>
        <taxon>Bacteria</taxon>
        <taxon>Pseudomonadati</taxon>
        <taxon>Verrucomicrobiota</taxon>
        <taxon>Opitutia</taxon>
        <taxon>Opitutales</taxon>
        <taxon>Opitutaceae</taxon>
        <taxon>Nibricoccus</taxon>
    </lineage>
</organism>
<dbReference type="RefSeq" id="WP_096055498.1">
    <property type="nucleotide sequence ID" value="NZ_CP023344.1"/>
</dbReference>
<dbReference type="Gene3D" id="3.30.360.10">
    <property type="entry name" value="Dihydrodipicolinate Reductase, domain 2"/>
    <property type="match status" value="1"/>
</dbReference>
<dbReference type="GO" id="GO:0016491">
    <property type="term" value="F:oxidoreductase activity"/>
    <property type="evidence" value="ECO:0007669"/>
    <property type="project" value="UniProtKB-KW"/>
</dbReference>
<proteinExistence type="inferred from homology"/>
<keyword evidence="6" id="KW-1185">Reference proteome</keyword>
<dbReference type="Proteomes" id="UP000217265">
    <property type="component" value="Chromosome"/>
</dbReference>